<reference evidence="2" key="1">
    <citation type="journal article" date="2021" name="bioRxiv">
        <title>Whole Genome Assembly and Annotation of Northern Wild Rice, Zizania palustris L., Supports a Whole Genome Duplication in the Zizania Genus.</title>
        <authorList>
            <person name="Haas M."/>
            <person name="Kono T."/>
            <person name="Macchietto M."/>
            <person name="Millas R."/>
            <person name="McGilp L."/>
            <person name="Shao M."/>
            <person name="Duquette J."/>
            <person name="Hirsch C.N."/>
            <person name="Kimball J."/>
        </authorList>
    </citation>
    <scope>NUCLEOTIDE SEQUENCE</scope>
    <source>
        <tissue evidence="2">Fresh leaf tissue</tissue>
    </source>
</reference>
<dbReference type="AlphaFoldDB" id="A0A8J5RCZ0"/>
<reference evidence="2" key="2">
    <citation type="submission" date="2021-02" db="EMBL/GenBank/DDBJ databases">
        <authorList>
            <person name="Kimball J.A."/>
            <person name="Haas M.W."/>
            <person name="Macchietto M."/>
            <person name="Kono T."/>
            <person name="Duquette J."/>
            <person name="Shao M."/>
        </authorList>
    </citation>
    <scope>NUCLEOTIDE SEQUENCE</scope>
    <source>
        <tissue evidence="2">Fresh leaf tissue</tissue>
    </source>
</reference>
<evidence type="ECO:0000313" key="2">
    <source>
        <dbReference type="EMBL" id="KAG8044212.1"/>
    </source>
</evidence>
<gene>
    <name evidence="2" type="ORF">GUJ93_ZPchr0229g18749</name>
</gene>
<evidence type="ECO:0000313" key="3">
    <source>
        <dbReference type="Proteomes" id="UP000729402"/>
    </source>
</evidence>
<dbReference type="EMBL" id="JAAALK010000841">
    <property type="protein sequence ID" value="KAG8044212.1"/>
    <property type="molecule type" value="Genomic_DNA"/>
</dbReference>
<evidence type="ECO:0000256" key="1">
    <source>
        <dbReference type="SAM" id="MobiDB-lite"/>
    </source>
</evidence>
<protein>
    <submittedName>
        <fullName evidence="2">Uncharacterized protein</fullName>
    </submittedName>
</protein>
<sequence>MLPRRADQVADGHVVAASAAIHKSTTSSGRRGHERAESRVEMRGGVRRHHHLWSAPHDGGGAIPKAAATSSRPGAGA</sequence>
<proteinExistence type="predicted"/>
<keyword evidence="3" id="KW-1185">Reference proteome</keyword>
<feature type="region of interest" description="Disordered" evidence="1">
    <location>
        <begin position="19"/>
        <end position="77"/>
    </location>
</feature>
<comment type="caution">
    <text evidence="2">The sequence shown here is derived from an EMBL/GenBank/DDBJ whole genome shotgun (WGS) entry which is preliminary data.</text>
</comment>
<feature type="compositionally biased region" description="Basic and acidic residues" evidence="1">
    <location>
        <begin position="34"/>
        <end position="44"/>
    </location>
</feature>
<feature type="compositionally biased region" description="Polar residues" evidence="1">
    <location>
        <begin position="68"/>
        <end position="77"/>
    </location>
</feature>
<name>A0A8J5RCZ0_ZIZPA</name>
<organism evidence="2 3">
    <name type="scientific">Zizania palustris</name>
    <name type="common">Northern wild rice</name>
    <dbReference type="NCBI Taxonomy" id="103762"/>
    <lineage>
        <taxon>Eukaryota</taxon>
        <taxon>Viridiplantae</taxon>
        <taxon>Streptophyta</taxon>
        <taxon>Embryophyta</taxon>
        <taxon>Tracheophyta</taxon>
        <taxon>Spermatophyta</taxon>
        <taxon>Magnoliopsida</taxon>
        <taxon>Liliopsida</taxon>
        <taxon>Poales</taxon>
        <taxon>Poaceae</taxon>
        <taxon>BOP clade</taxon>
        <taxon>Oryzoideae</taxon>
        <taxon>Oryzeae</taxon>
        <taxon>Zizaniinae</taxon>
        <taxon>Zizania</taxon>
    </lineage>
</organism>
<dbReference type="Proteomes" id="UP000729402">
    <property type="component" value="Unassembled WGS sequence"/>
</dbReference>
<accession>A0A8J5RCZ0</accession>